<sequence length="104" mass="11249">VPPALALTSCTPLALGPAPDGVVARMEGMNMTTMTTRETVEVLEEAKTTIGQLIAGIEQHHATSSCYDSDIWALANSEYKTLDTIRKAIVRTKESPVNLAANYW</sequence>
<protein>
    <submittedName>
        <fullName evidence="1">Uncharacterized protein</fullName>
    </submittedName>
</protein>
<comment type="caution">
    <text evidence="1">The sequence shown here is derived from an EMBL/GenBank/DDBJ whole genome shotgun (WGS) entry which is preliminary data.</text>
</comment>
<reference evidence="1" key="1">
    <citation type="journal article" date="2015" name="Nature">
        <title>Complex archaea that bridge the gap between prokaryotes and eukaryotes.</title>
        <authorList>
            <person name="Spang A."/>
            <person name="Saw J.H."/>
            <person name="Jorgensen S.L."/>
            <person name="Zaremba-Niedzwiedzka K."/>
            <person name="Martijn J."/>
            <person name="Lind A.E."/>
            <person name="van Eijk R."/>
            <person name="Schleper C."/>
            <person name="Guy L."/>
            <person name="Ettema T.J."/>
        </authorList>
    </citation>
    <scope>NUCLEOTIDE SEQUENCE</scope>
</reference>
<dbReference type="AlphaFoldDB" id="A0A0F9B4D3"/>
<feature type="non-terminal residue" evidence="1">
    <location>
        <position position="1"/>
    </location>
</feature>
<proteinExistence type="predicted"/>
<gene>
    <name evidence="1" type="ORF">LCGC14_2494690</name>
</gene>
<name>A0A0F9B4D3_9ZZZZ</name>
<evidence type="ECO:0000313" key="1">
    <source>
        <dbReference type="EMBL" id="KKL16520.1"/>
    </source>
</evidence>
<dbReference type="EMBL" id="LAZR01039629">
    <property type="protein sequence ID" value="KKL16520.1"/>
    <property type="molecule type" value="Genomic_DNA"/>
</dbReference>
<accession>A0A0F9B4D3</accession>
<organism evidence="1">
    <name type="scientific">marine sediment metagenome</name>
    <dbReference type="NCBI Taxonomy" id="412755"/>
    <lineage>
        <taxon>unclassified sequences</taxon>
        <taxon>metagenomes</taxon>
        <taxon>ecological metagenomes</taxon>
    </lineage>
</organism>